<dbReference type="CTD" id="25352163"/>
<keyword evidence="6" id="KW-0175">Coiled coil</keyword>
<dbReference type="SMART" id="SM00338">
    <property type="entry name" value="BRLZ"/>
    <property type="match status" value="2"/>
</dbReference>
<evidence type="ECO:0000256" key="3">
    <source>
        <dbReference type="ARBA" id="ARBA00023125"/>
    </source>
</evidence>
<dbReference type="EMBL" id="KI660272">
    <property type="protein sequence ID" value="ETN75793.1"/>
    <property type="molecule type" value="Genomic_DNA"/>
</dbReference>
<dbReference type="InterPro" id="IPR004827">
    <property type="entry name" value="bZIP"/>
</dbReference>
<feature type="region of interest" description="Disordered" evidence="7">
    <location>
        <begin position="1"/>
        <end position="70"/>
    </location>
</feature>
<dbReference type="SUPFAM" id="SSF57959">
    <property type="entry name" value="Leucine zipper domain"/>
    <property type="match status" value="2"/>
</dbReference>
<evidence type="ECO:0000256" key="4">
    <source>
        <dbReference type="ARBA" id="ARBA00023163"/>
    </source>
</evidence>
<feature type="domain" description="BZIP" evidence="8">
    <location>
        <begin position="47"/>
        <end position="94"/>
    </location>
</feature>
<dbReference type="InterPro" id="IPR047229">
    <property type="entry name" value="NFIL3-like"/>
</dbReference>
<dbReference type="KEGG" id="nai:NECAME_12135"/>
<keyword evidence="3" id="KW-0238">DNA-binding</keyword>
<dbReference type="PANTHER" id="PTHR15284:SF0">
    <property type="entry name" value="GH23983P"/>
    <property type="match status" value="1"/>
</dbReference>
<reference evidence="10" key="1">
    <citation type="journal article" date="2014" name="Nat. Genet.">
        <title>Genome of the human hookworm Necator americanus.</title>
        <authorList>
            <person name="Tang Y.T."/>
            <person name="Gao X."/>
            <person name="Rosa B.A."/>
            <person name="Abubucker S."/>
            <person name="Hallsworth-Pepin K."/>
            <person name="Martin J."/>
            <person name="Tyagi R."/>
            <person name="Heizer E."/>
            <person name="Zhang X."/>
            <person name="Bhonagiri-Palsikar V."/>
            <person name="Minx P."/>
            <person name="Warren W.C."/>
            <person name="Wang Q."/>
            <person name="Zhan B."/>
            <person name="Hotez P.J."/>
            <person name="Sternberg P.W."/>
            <person name="Dougall A."/>
            <person name="Gaze S.T."/>
            <person name="Mulvenna J."/>
            <person name="Sotillo J."/>
            <person name="Ranganathan S."/>
            <person name="Rabelo E.M."/>
            <person name="Wilson R.K."/>
            <person name="Felgner P.L."/>
            <person name="Bethony J."/>
            <person name="Hawdon J.M."/>
            <person name="Gasser R.B."/>
            <person name="Loukas A."/>
            <person name="Mitreva M."/>
        </authorList>
    </citation>
    <scope>NUCLEOTIDE SEQUENCE [LARGE SCALE GENOMIC DNA]</scope>
</reference>
<feature type="region of interest" description="Disordered" evidence="7">
    <location>
        <begin position="268"/>
        <end position="350"/>
    </location>
</feature>
<feature type="domain" description="BZIP" evidence="8">
    <location>
        <begin position="335"/>
        <end position="398"/>
    </location>
</feature>
<feature type="compositionally biased region" description="Basic and acidic residues" evidence="7">
    <location>
        <begin position="332"/>
        <end position="350"/>
    </location>
</feature>
<keyword evidence="10" id="KW-1185">Reference proteome</keyword>
<accession>W2T1N4</accession>
<dbReference type="PANTHER" id="PTHR15284">
    <property type="entry name" value="NUCLEAR FACTOR INTERLEUKIN-3-REGULATED PROTEIN"/>
    <property type="match status" value="1"/>
</dbReference>
<dbReference type="Pfam" id="PF07716">
    <property type="entry name" value="bZIP_2"/>
    <property type="match status" value="2"/>
</dbReference>
<feature type="compositionally biased region" description="Low complexity" evidence="7">
    <location>
        <begin position="285"/>
        <end position="311"/>
    </location>
</feature>
<feature type="compositionally biased region" description="Basic and acidic residues" evidence="7">
    <location>
        <begin position="44"/>
        <end position="63"/>
    </location>
</feature>
<dbReference type="GO" id="GO:0003677">
    <property type="term" value="F:DNA binding"/>
    <property type="evidence" value="ECO:0007669"/>
    <property type="project" value="UniProtKB-KW"/>
</dbReference>
<evidence type="ECO:0000313" key="9">
    <source>
        <dbReference type="EMBL" id="ETN75793.1"/>
    </source>
</evidence>
<dbReference type="Gene3D" id="1.20.5.170">
    <property type="match status" value="2"/>
</dbReference>
<dbReference type="FunFam" id="1.20.5.170:FF:000127">
    <property type="entry name" value="Protein CBR-ATF-2"/>
    <property type="match status" value="1"/>
</dbReference>
<dbReference type="GeneID" id="25352163"/>
<evidence type="ECO:0000256" key="7">
    <source>
        <dbReference type="SAM" id="MobiDB-lite"/>
    </source>
</evidence>
<dbReference type="OMA" id="NDMIMEQ"/>
<evidence type="ECO:0000256" key="5">
    <source>
        <dbReference type="ARBA" id="ARBA00023242"/>
    </source>
</evidence>
<dbReference type="OrthoDB" id="6022300at2759"/>
<dbReference type="GO" id="GO:0007623">
    <property type="term" value="P:circadian rhythm"/>
    <property type="evidence" value="ECO:0007669"/>
    <property type="project" value="TreeGrafter"/>
</dbReference>
<proteinExistence type="inferred from homology"/>
<feature type="coiled-coil region" evidence="6">
    <location>
        <begin position="367"/>
        <end position="394"/>
    </location>
</feature>
<organism evidence="9 10">
    <name type="scientific">Necator americanus</name>
    <name type="common">Human hookworm</name>
    <dbReference type="NCBI Taxonomy" id="51031"/>
    <lineage>
        <taxon>Eukaryota</taxon>
        <taxon>Metazoa</taxon>
        <taxon>Ecdysozoa</taxon>
        <taxon>Nematoda</taxon>
        <taxon>Chromadorea</taxon>
        <taxon>Rhabditida</taxon>
        <taxon>Rhabditina</taxon>
        <taxon>Rhabditomorpha</taxon>
        <taxon>Strongyloidea</taxon>
        <taxon>Ancylostomatidae</taxon>
        <taxon>Bunostominae</taxon>
        <taxon>Necator</taxon>
    </lineage>
</organism>
<dbReference type="InterPro" id="IPR046347">
    <property type="entry name" value="bZIP_sf"/>
</dbReference>
<keyword evidence="5" id="KW-0539">Nucleus</keyword>
<dbReference type="PROSITE" id="PS00036">
    <property type="entry name" value="BZIP_BASIC"/>
    <property type="match status" value="1"/>
</dbReference>
<dbReference type="AlphaFoldDB" id="W2T1N4"/>
<dbReference type="GO" id="GO:0003700">
    <property type="term" value="F:DNA-binding transcription factor activity"/>
    <property type="evidence" value="ECO:0007669"/>
    <property type="project" value="InterPro"/>
</dbReference>
<gene>
    <name evidence="9" type="ORF">NECAME_12135</name>
</gene>
<dbReference type="STRING" id="51031.W2T1N4"/>
<feature type="compositionally biased region" description="Low complexity" evidence="7">
    <location>
        <begin position="1"/>
        <end position="38"/>
    </location>
</feature>
<dbReference type="GO" id="GO:0005634">
    <property type="term" value="C:nucleus"/>
    <property type="evidence" value="ECO:0007669"/>
    <property type="project" value="TreeGrafter"/>
</dbReference>
<dbReference type="PROSITE" id="PS50217">
    <property type="entry name" value="BZIP"/>
    <property type="match status" value="2"/>
</dbReference>
<dbReference type="CDD" id="cd14695">
    <property type="entry name" value="bZIP_HLF"/>
    <property type="match status" value="1"/>
</dbReference>
<comment type="similarity">
    <text evidence="1">Belongs to the bZIP family. NFIL3 subfamily.</text>
</comment>
<evidence type="ECO:0000256" key="1">
    <source>
        <dbReference type="ARBA" id="ARBA00006079"/>
    </source>
</evidence>
<name>W2T1N4_NECAM</name>
<keyword evidence="4" id="KW-0804">Transcription</keyword>
<protein>
    <submittedName>
        <fullName evidence="9">Basic region leucine zipper</fullName>
    </submittedName>
</protein>
<evidence type="ECO:0000256" key="2">
    <source>
        <dbReference type="ARBA" id="ARBA00023015"/>
    </source>
</evidence>
<keyword evidence="2" id="KW-0805">Transcription regulation</keyword>
<evidence type="ECO:0000256" key="6">
    <source>
        <dbReference type="SAM" id="Coils"/>
    </source>
</evidence>
<dbReference type="Proteomes" id="UP000053676">
    <property type="component" value="Unassembled WGS sequence"/>
</dbReference>
<sequence length="405" mass="45565">MDVDSSSSSPSERLSVVCSASAEYSSNSSEYSPNSRRNSMNESVVKDEQYWERRRKNNDASKRSREKRRISDMAMEQRILALSQENHLLKSRLESRTAAESLLQTARPDFASLPSQSNTTLFTHQLPASSVGLQSLAAPPLSSLHSSVPSLSLSQVPLLSSTSQIPIMQLCHLQAALQQQVRRRHRAENRHMRREKPYRATPSPSLFSIGSAFQPFQAHKESVIMKAERISPDSSSDRVERVIQRVPSPQHQERAPSQSLLGALLASRRTSPAVPQSRTEHHSRLGSPPRLSPSKSDCESISSSASLSPSHSSEDHPESSAIRRALDGNSSGDKKEQYMDRRRRNNEAAKRCRANRRAVFEYRSRRVQLLETENDQLKEEIAKLKREVDQFKSLLTAQNIMDTTQ</sequence>
<evidence type="ECO:0000259" key="8">
    <source>
        <dbReference type="PROSITE" id="PS50217"/>
    </source>
</evidence>
<evidence type="ECO:0000313" key="10">
    <source>
        <dbReference type="Proteomes" id="UP000053676"/>
    </source>
</evidence>
<feature type="compositionally biased region" description="Polar residues" evidence="7">
    <location>
        <begin position="268"/>
        <end position="277"/>
    </location>
</feature>
<dbReference type="FunFam" id="1.20.5.170:FF:000025">
    <property type="entry name" value="nuclear factor interleukin-3-regulated protein-like"/>
    <property type="match status" value="1"/>
</dbReference>